<evidence type="ECO:0000256" key="1">
    <source>
        <dbReference type="ARBA" id="ARBA00022723"/>
    </source>
</evidence>
<gene>
    <name evidence="3" type="ORF">LVJ94_16020</name>
</gene>
<dbReference type="PANTHER" id="PTHR43048:SF3">
    <property type="entry name" value="METHYLMALONYL-COA EPIMERASE, MITOCHONDRIAL"/>
    <property type="match status" value="1"/>
</dbReference>
<accession>A0ABZ2LCV3</accession>
<dbReference type="InterPro" id="IPR037523">
    <property type="entry name" value="VOC_core"/>
</dbReference>
<keyword evidence="1" id="KW-0479">Metal-binding</keyword>
<dbReference type="Proteomes" id="UP001374803">
    <property type="component" value="Chromosome"/>
</dbReference>
<evidence type="ECO:0000313" key="4">
    <source>
        <dbReference type="Proteomes" id="UP001374803"/>
    </source>
</evidence>
<protein>
    <submittedName>
        <fullName evidence="3">VOC family protein</fullName>
    </submittedName>
</protein>
<name>A0ABZ2LCV3_9BACT</name>
<dbReference type="PROSITE" id="PS51819">
    <property type="entry name" value="VOC"/>
    <property type="match status" value="1"/>
</dbReference>
<organism evidence="3 4">
    <name type="scientific">Pendulispora rubella</name>
    <dbReference type="NCBI Taxonomy" id="2741070"/>
    <lineage>
        <taxon>Bacteria</taxon>
        <taxon>Pseudomonadati</taxon>
        <taxon>Myxococcota</taxon>
        <taxon>Myxococcia</taxon>
        <taxon>Myxococcales</taxon>
        <taxon>Sorangiineae</taxon>
        <taxon>Pendulisporaceae</taxon>
        <taxon>Pendulispora</taxon>
    </lineage>
</organism>
<dbReference type="Pfam" id="PF13669">
    <property type="entry name" value="Glyoxalase_4"/>
    <property type="match status" value="1"/>
</dbReference>
<dbReference type="SUPFAM" id="SSF54593">
    <property type="entry name" value="Glyoxalase/Bleomycin resistance protein/Dihydroxybiphenyl dioxygenase"/>
    <property type="match status" value="1"/>
</dbReference>
<dbReference type="RefSeq" id="WP_394838410.1">
    <property type="nucleotide sequence ID" value="NZ_CP089929.1"/>
</dbReference>
<evidence type="ECO:0000259" key="2">
    <source>
        <dbReference type="PROSITE" id="PS51819"/>
    </source>
</evidence>
<keyword evidence="4" id="KW-1185">Reference proteome</keyword>
<dbReference type="Gene3D" id="3.10.180.10">
    <property type="entry name" value="2,3-Dihydroxybiphenyl 1,2-Dioxygenase, domain 1"/>
    <property type="match status" value="1"/>
</dbReference>
<feature type="domain" description="VOC" evidence="2">
    <location>
        <begin position="4"/>
        <end position="128"/>
    </location>
</feature>
<dbReference type="InterPro" id="IPR029068">
    <property type="entry name" value="Glyas_Bleomycin-R_OHBP_Dase"/>
</dbReference>
<sequence>MTAHIDHVTAVVGDTEAATHALACVTGAGPCAEVNSARMSVRTFLAGPVAIELTTSTSQGPVRDFYDAHGPIFHHVAFRVDDLDERMTALAARGLPTLGAPIDTAPGVREVFLDPKHTGGLMIQLVERRSEGHQPLDPEAIERLAGSTASST</sequence>
<dbReference type="PANTHER" id="PTHR43048">
    <property type="entry name" value="METHYLMALONYL-COA EPIMERASE"/>
    <property type="match status" value="1"/>
</dbReference>
<proteinExistence type="predicted"/>
<dbReference type="InterPro" id="IPR051785">
    <property type="entry name" value="MMCE/EMCE_epimerase"/>
</dbReference>
<evidence type="ECO:0000313" key="3">
    <source>
        <dbReference type="EMBL" id="WXB08734.1"/>
    </source>
</evidence>
<dbReference type="EMBL" id="CP089983">
    <property type="protein sequence ID" value="WXB08734.1"/>
    <property type="molecule type" value="Genomic_DNA"/>
</dbReference>
<reference evidence="3" key="1">
    <citation type="submission" date="2021-12" db="EMBL/GenBank/DDBJ databases">
        <title>Discovery of the Pendulisporaceae a myxobacterial family with distinct sporulation behavior and unique specialized metabolism.</title>
        <authorList>
            <person name="Garcia R."/>
            <person name="Popoff A."/>
            <person name="Bader C.D."/>
            <person name="Loehr J."/>
            <person name="Walesch S."/>
            <person name="Walt C."/>
            <person name="Boldt J."/>
            <person name="Bunk B."/>
            <person name="Haeckl F.J.F.P.J."/>
            <person name="Gunesch A.P."/>
            <person name="Birkelbach J."/>
            <person name="Nuebel U."/>
            <person name="Pietschmann T."/>
            <person name="Bach T."/>
            <person name="Mueller R."/>
        </authorList>
    </citation>
    <scope>NUCLEOTIDE SEQUENCE</scope>
    <source>
        <strain evidence="3">MSr11367</strain>
    </source>
</reference>